<dbReference type="InterPro" id="IPR018253">
    <property type="entry name" value="DnaJ_domain_CS"/>
</dbReference>
<dbReference type="GO" id="GO:0051087">
    <property type="term" value="F:protein-folding chaperone binding"/>
    <property type="evidence" value="ECO:0007669"/>
    <property type="project" value="TreeGrafter"/>
</dbReference>
<dbReference type="Pfam" id="PF01556">
    <property type="entry name" value="DnaJ_C"/>
    <property type="match status" value="2"/>
</dbReference>
<protein>
    <submittedName>
        <fullName evidence="3">DnaJ like protein subfamily B member 13</fullName>
    </submittedName>
</protein>
<feature type="compositionally biased region" description="Polar residues" evidence="1">
    <location>
        <begin position="432"/>
        <end position="441"/>
    </location>
</feature>
<dbReference type="InterPro" id="IPR008971">
    <property type="entry name" value="HSP40/DnaJ_pept-bd"/>
</dbReference>
<evidence type="ECO:0000313" key="4">
    <source>
        <dbReference type="Proteomes" id="UP000250275"/>
    </source>
</evidence>
<dbReference type="SUPFAM" id="SSF49493">
    <property type="entry name" value="HSP40/DnaJ peptide-binding domain"/>
    <property type="match status" value="2"/>
</dbReference>
<dbReference type="SMART" id="SM00271">
    <property type="entry name" value="DnaJ"/>
    <property type="match status" value="1"/>
</dbReference>
<dbReference type="InterPro" id="IPR002939">
    <property type="entry name" value="DnaJ_C"/>
</dbReference>
<dbReference type="PROSITE" id="PS50076">
    <property type="entry name" value="DNAJ_2"/>
    <property type="match status" value="1"/>
</dbReference>
<dbReference type="GO" id="GO:0051082">
    <property type="term" value="F:unfolded protein binding"/>
    <property type="evidence" value="ECO:0007669"/>
    <property type="project" value="InterPro"/>
</dbReference>
<feature type="compositionally biased region" description="Low complexity" evidence="1">
    <location>
        <begin position="452"/>
        <end position="466"/>
    </location>
</feature>
<dbReference type="PRINTS" id="PR00625">
    <property type="entry name" value="JDOMAIN"/>
</dbReference>
<dbReference type="PANTHER" id="PTHR21634:SF9">
    <property type="entry name" value="RE13835P"/>
    <property type="match status" value="1"/>
</dbReference>
<dbReference type="Pfam" id="PF14638">
    <property type="entry name" value="FNIP_C"/>
    <property type="match status" value="1"/>
</dbReference>
<dbReference type="CDD" id="cd06257">
    <property type="entry name" value="DnaJ"/>
    <property type="match status" value="1"/>
</dbReference>
<dbReference type="Pfam" id="PF14637">
    <property type="entry name" value="FNIP_M"/>
    <property type="match status" value="1"/>
</dbReference>
<dbReference type="CDD" id="cd10747">
    <property type="entry name" value="DnaJ_C"/>
    <property type="match status" value="1"/>
</dbReference>
<dbReference type="PROSITE" id="PS00636">
    <property type="entry name" value="DNAJ_1"/>
    <property type="match status" value="1"/>
</dbReference>
<keyword evidence="4" id="KW-1185">Reference proteome</keyword>
<dbReference type="GO" id="GO:0006457">
    <property type="term" value="P:protein folding"/>
    <property type="evidence" value="ECO:0007669"/>
    <property type="project" value="InterPro"/>
</dbReference>
<organism evidence="3 4">
    <name type="scientific">Eufriesea mexicana</name>
    <dbReference type="NCBI Taxonomy" id="516756"/>
    <lineage>
        <taxon>Eukaryota</taxon>
        <taxon>Metazoa</taxon>
        <taxon>Ecdysozoa</taxon>
        <taxon>Arthropoda</taxon>
        <taxon>Hexapoda</taxon>
        <taxon>Insecta</taxon>
        <taxon>Pterygota</taxon>
        <taxon>Neoptera</taxon>
        <taxon>Endopterygota</taxon>
        <taxon>Hymenoptera</taxon>
        <taxon>Apocrita</taxon>
        <taxon>Aculeata</taxon>
        <taxon>Apoidea</taxon>
        <taxon>Anthophila</taxon>
        <taxon>Apidae</taxon>
        <taxon>Eufriesea</taxon>
    </lineage>
</organism>
<accession>A0A310S9F4</accession>
<gene>
    <name evidence="3" type="ORF">WN48_10750</name>
</gene>
<dbReference type="SUPFAM" id="SSF46565">
    <property type="entry name" value="Chaperone J-domain"/>
    <property type="match status" value="1"/>
</dbReference>
<dbReference type="Proteomes" id="UP000250275">
    <property type="component" value="Unassembled WGS sequence"/>
</dbReference>
<dbReference type="InterPro" id="IPR028086">
    <property type="entry name" value="FNIP_C_dom"/>
</dbReference>
<dbReference type="GO" id="GO:0005737">
    <property type="term" value="C:cytoplasm"/>
    <property type="evidence" value="ECO:0007669"/>
    <property type="project" value="TreeGrafter"/>
</dbReference>
<evidence type="ECO:0000256" key="1">
    <source>
        <dbReference type="SAM" id="MobiDB-lite"/>
    </source>
</evidence>
<name>A0A310S9F4_9HYME</name>
<dbReference type="Gene3D" id="1.10.287.110">
    <property type="entry name" value="DnaJ domain"/>
    <property type="match status" value="1"/>
</dbReference>
<dbReference type="OrthoDB" id="550424at2759"/>
<proteinExistence type="predicted"/>
<dbReference type="InterPro" id="IPR026156">
    <property type="entry name" value="FNIP_fam"/>
</dbReference>
<dbReference type="EMBL" id="KQ768478">
    <property type="protein sequence ID" value="OAD53121.1"/>
    <property type="molecule type" value="Genomic_DNA"/>
</dbReference>
<evidence type="ECO:0000259" key="2">
    <source>
        <dbReference type="PROSITE" id="PS50076"/>
    </source>
</evidence>
<dbReference type="InterPro" id="IPR036869">
    <property type="entry name" value="J_dom_sf"/>
</dbReference>
<feature type="region of interest" description="Disordered" evidence="1">
    <location>
        <begin position="419"/>
        <end position="466"/>
    </location>
</feature>
<feature type="region of interest" description="Disordered" evidence="1">
    <location>
        <begin position="773"/>
        <end position="793"/>
    </location>
</feature>
<dbReference type="FunFam" id="2.60.260.20:FF:000006">
    <property type="entry name" value="DnaJ subfamily B member 13"/>
    <property type="match status" value="1"/>
</dbReference>
<dbReference type="InterPro" id="IPR001623">
    <property type="entry name" value="DnaJ_domain"/>
</dbReference>
<dbReference type="PANTHER" id="PTHR21634">
    <property type="entry name" value="RE13835P"/>
    <property type="match status" value="1"/>
</dbReference>
<dbReference type="InterPro" id="IPR028085">
    <property type="entry name" value="FNIP_mid_dom"/>
</dbReference>
<dbReference type="GO" id="GO:0042030">
    <property type="term" value="F:ATPase inhibitor activity"/>
    <property type="evidence" value="ECO:0007669"/>
    <property type="project" value="TreeGrafter"/>
</dbReference>
<dbReference type="PRINTS" id="PR02073">
    <property type="entry name" value="FOLLICULNIP1"/>
</dbReference>
<reference evidence="3 4" key="1">
    <citation type="submission" date="2015-07" db="EMBL/GenBank/DDBJ databases">
        <title>The genome of Eufriesea mexicana.</title>
        <authorList>
            <person name="Pan H."/>
            <person name="Kapheim K."/>
        </authorList>
    </citation>
    <scope>NUCLEOTIDE SEQUENCE [LARGE SCALE GENOMIC DNA]</scope>
    <source>
        <strain evidence="3">0111107269</strain>
        <tissue evidence="3">Whole body</tissue>
    </source>
</reference>
<feature type="domain" description="J" evidence="2">
    <location>
        <begin position="15"/>
        <end position="79"/>
    </location>
</feature>
<dbReference type="Pfam" id="PF00226">
    <property type="entry name" value="DnaJ"/>
    <property type="match status" value="1"/>
</dbReference>
<sequence length="1325" mass="150250">MLCDENCLCNKRGIDYYGVLSLKKDCDDLEIKAAFRRLAIRYNPKRARDENLSTIFALVAEAYDVLSDPLKRTIYDQFGEEGLKNGVPGAEGFIQPYIYHGEPIRTYSHLKTLNIYDPIYLHLSHQEYLYREFFGTESPYADLLYVLTQSPSLLEFPEGRGIKCKEEPLIKTLYLTLLEVFLGGIKKMKIQRLVLVGDDKSKTIVKEKILTIPIKPGIPTGTRIVFPEEGDQGPTKIPDRNGLIVVVRIISLLSLKHVSVADVIFITEDRPHETFRREGSDLHITVDIFLREALTGTVVTVNTLDDRTLRIPLTSVITPDCRKNVPGEGLPLPENPKKRGNLIITFKIEYPIYLPVSNKNYIKRAFDTSEDIRDTEYVHRLILANKMRRNMDFDVAVRRDPNDYEAKELDLILSRPSSGNLSGSELNAGVRKNSTCSSTGSGWDIDIPPPTGSSQSLESNGSSGIGSLSSLRRRWLRAASTSLARSDSDDTFGMQYWTESGTDNKDNHVKRHKTRLGLTMLVRLAEGHERRIETCLLEHMALLEGMLDRLRYFCIESGSINAQIKGMQLPERLYRSSSQFVVSLLRLLTNVNADLHSRTPLLWHDVLLNSVKIEHKMGVLHHSLDQMCQLLDNIDTKSTNFFLSTVVTAVLTYHLGWIYTTLPIHDRQLMEKLGTWYPCNPLWAQLGDLYGALSNPIRVAHTVVAADPQKVDLINSVLFFLSYFIRSGVVQKRQEYCCVTIEDIQEAANLLEQARMKRPHLFSTKITCNDRESLTSQRVSHTSTRKKISTQETSYDVESDNAIMQRSYSQYNVERLRVEGSISSLKRSTTMESNLDSFMLKPVESERDTKFILKEFPRDDDDNDKNTIDDKTCTSSKVKIVVSEIPSQDINITKTNMQHSSEFSLRNFEKKVEDDDLDEVFTNSKIDTFQEFDNTCVDTLKLYSTRSEFETGQSTVNEMKSSHVFFMLGEEEKSVKTLSRPRLGNSCQCSYVFTRVPSTSAQLPEGVLRKIIQRNFPESSKSIHPPGTPSRSLGFCQRCNGQGYIPSQNYDSCKQVLETPTNATEVLRTCGNTVGDGNVGLSRSNSLEALMEASSVVELPMPRTKKIKKTDTHQDTGFTRTLLQNRIKTEESRGLNNFEPSYTWGLVLQGLTKKKKRRKKKNIQEEQNKNDYEIDKEWWYCIREECLASVRFPTIDQPIAESLCILADLDTWHVGIISNNMPSHTTPLPVGMSRLVANMLEGFVYLWRKYHSASQCIAILETKLREMWLKSEALAEMLLATEVCDASIANLTNALDLDAADIPLLLAVATSHSPEIAQRFGLTLT</sequence>
<dbReference type="Gene3D" id="2.60.260.20">
    <property type="entry name" value="Urease metallochaperone UreE, N-terminal domain"/>
    <property type="match status" value="2"/>
</dbReference>
<evidence type="ECO:0000313" key="3">
    <source>
        <dbReference type="EMBL" id="OAD53121.1"/>
    </source>
</evidence>